<evidence type="ECO:0000313" key="3">
    <source>
        <dbReference type="Proteomes" id="UP000596202"/>
    </source>
</evidence>
<dbReference type="GeneID" id="93526219"/>
<keyword evidence="1" id="KW-0732">Signal</keyword>
<feature type="signal peptide" evidence="1">
    <location>
        <begin position="1"/>
        <end position="20"/>
    </location>
</feature>
<dbReference type="RefSeq" id="WP_002989772.1">
    <property type="nucleotide sequence ID" value="NZ_CP068108.1"/>
</dbReference>
<reference evidence="2 3" key="1">
    <citation type="submission" date="2021-01" db="EMBL/GenBank/DDBJ databases">
        <title>FDA dAtabase for Regulatory Grade micrObial Sequences (FDA-ARGOS): Supporting development and validation of Infectious Disease Dx tests.</title>
        <authorList>
            <person name="Sproer C."/>
            <person name="Gronow S."/>
            <person name="Severitt S."/>
            <person name="Schroder I."/>
            <person name="Tallon L."/>
            <person name="Sadzewicz L."/>
            <person name="Zhao X."/>
            <person name="Boylan J."/>
            <person name="Ott S."/>
            <person name="Bowen H."/>
            <person name="Vavikolanu K."/>
            <person name="Mehta A."/>
            <person name="Aluvathingal J."/>
            <person name="Nadendla S."/>
            <person name="Lowell S."/>
            <person name="Myers T."/>
            <person name="Yan Y."/>
            <person name="Sichtig H."/>
        </authorList>
    </citation>
    <scope>NUCLEOTIDE SEQUENCE [LARGE SCALE GENOMIC DNA]</scope>
    <source>
        <strain evidence="2 3">FDAARGOS_1131</strain>
    </source>
</reference>
<gene>
    <name evidence="2" type="ORF">I6I88_01070</name>
</gene>
<evidence type="ECO:0000256" key="1">
    <source>
        <dbReference type="SAM" id="SignalP"/>
    </source>
</evidence>
<dbReference type="PROSITE" id="PS51257">
    <property type="entry name" value="PROKAR_LIPOPROTEIN"/>
    <property type="match status" value="1"/>
</dbReference>
<organism evidence="2 3">
    <name type="scientific">Myroides odoratus</name>
    <name type="common">Flavobacterium odoratum</name>
    <dbReference type="NCBI Taxonomy" id="256"/>
    <lineage>
        <taxon>Bacteria</taxon>
        <taxon>Pseudomonadati</taxon>
        <taxon>Bacteroidota</taxon>
        <taxon>Flavobacteriia</taxon>
        <taxon>Flavobacteriales</taxon>
        <taxon>Flavobacteriaceae</taxon>
        <taxon>Myroides</taxon>
    </lineage>
</organism>
<proteinExistence type="predicted"/>
<protein>
    <submittedName>
        <fullName evidence="2">Uncharacterized protein</fullName>
    </submittedName>
</protein>
<evidence type="ECO:0000313" key="2">
    <source>
        <dbReference type="EMBL" id="QQU00393.1"/>
    </source>
</evidence>
<dbReference type="OrthoDB" id="1464955at2"/>
<sequence length="284" mass="32120">MKKILVLGLALSLLSCSSEDQNSNDSITPQTNTIDTTIDYESPYNLNSSYGNGLENGTIIYTMENTTNLLFKFQPIFGFAFYDGANDLDHWGNDLTSSSTYSPNLIENGNEYGNYIASNSATGIHLTNTAIQYNSTTTVPLQSATTNGFYFDYNYAGQTILPFESSIISSRGKLFYITFDIYDMNNVDANNSPVYIAGTYLKAPFPMVDRDYIYSEPYPWKNVNLMDSRLGEKLIYNVETKEICIPNTQDSTYKSKMRFTYLGNTYEVGIKSNEYEVKIYLFQL</sequence>
<accession>A0A9Q7E950</accession>
<name>A0A9Q7E950_MYROD</name>
<dbReference type="Proteomes" id="UP000596202">
    <property type="component" value="Chromosome"/>
</dbReference>
<dbReference type="AlphaFoldDB" id="A0A9Q7E950"/>
<feature type="chain" id="PRO_5040348095" evidence="1">
    <location>
        <begin position="21"/>
        <end position="284"/>
    </location>
</feature>
<dbReference type="EMBL" id="CP068108">
    <property type="protein sequence ID" value="QQU00393.1"/>
    <property type="molecule type" value="Genomic_DNA"/>
</dbReference>